<accession>A0ACB8GZF0</accession>
<protein>
    <submittedName>
        <fullName evidence="1">Uncharacterized protein</fullName>
    </submittedName>
</protein>
<reference evidence="1" key="1">
    <citation type="submission" date="2021-10" db="EMBL/GenBank/DDBJ databases">
        <title>Psilocybe cubensis genome.</title>
        <authorList>
            <person name="Mckernan K.J."/>
            <person name="Crawford S."/>
            <person name="Trippe A."/>
            <person name="Kane L.T."/>
            <person name="Mclaughlin S."/>
        </authorList>
    </citation>
    <scope>NUCLEOTIDE SEQUENCE</scope>
    <source>
        <strain evidence="1">MGC-MH-2018</strain>
    </source>
</reference>
<dbReference type="EMBL" id="JAFIQS020000006">
    <property type="protein sequence ID" value="KAH9480797.1"/>
    <property type="molecule type" value="Genomic_DNA"/>
</dbReference>
<proteinExistence type="predicted"/>
<dbReference type="Proteomes" id="UP000664032">
    <property type="component" value="Unassembled WGS sequence"/>
</dbReference>
<keyword evidence="2" id="KW-1185">Reference proteome</keyword>
<name>A0ACB8GZF0_PSICU</name>
<evidence type="ECO:0000313" key="2">
    <source>
        <dbReference type="Proteomes" id="UP000664032"/>
    </source>
</evidence>
<evidence type="ECO:0000313" key="1">
    <source>
        <dbReference type="EMBL" id="KAH9480797.1"/>
    </source>
</evidence>
<comment type="caution">
    <text evidence="1">The sequence shown here is derived from an EMBL/GenBank/DDBJ whole genome shotgun (WGS) entry which is preliminary data.</text>
</comment>
<sequence>MSHTCIFTQILVFWGSHAPSYSHCAAAVTSKHIDNFAMDQILHDLLKTNDPPSNDIIQLIRGILSEPRRQLEVVKADIQRLEEIQANLEATIHRYDPILSPVRRIPPDILSTIFMYCLPMDRNPDMRASECPMLLTRVCSAWRSLALSFPRLWTQIHIPYLHLSTIPPRFLWEDAPIQDDVDFGQSSAPASQLIETLRRRCEGVQEWLTRSGECALKISIYYHTQFSCNRDTYGWSKDSTTSIFLLAAIMPFASRFRELELDSPDNIYSIFETALSSCILTNLEKLKVSLKDPYIKYNNLSLPQNLFGDAPSLRCVSMNRLPDKNINSLRTNTSWRNLTSLSIFFGCTQHQVMILLERCPNLHRAHFRIVDDNASSFAEFANDVILPNLKYLWIIEERISNRPGDDMVYNGLYKYIHAPRLQYLQCRGSRELEPSAASLELFLKRSTQLAQIGWVQM</sequence>
<gene>
    <name evidence="1" type="ORF">JR316_0007397</name>
</gene>
<organism evidence="1 2">
    <name type="scientific">Psilocybe cubensis</name>
    <name type="common">Psychedelic mushroom</name>
    <name type="synonym">Stropharia cubensis</name>
    <dbReference type="NCBI Taxonomy" id="181762"/>
    <lineage>
        <taxon>Eukaryota</taxon>
        <taxon>Fungi</taxon>
        <taxon>Dikarya</taxon>
        <taxon>Basidiomycota</taxon>
        <taxon>Agaricomycotina</taxon>
        <taxon>Agaricomycetes</taxon>
        <taxon>Agaricomycetidae</taxon>
        <taxon>Agaricales</taxon>
        <taxon>Agaricineae</taxon>
        <taxon>Strophariaceae</taxon>
        <taxon>Psilocybe</taxon>
    </lineage>
</organism>